<evidence type="ECO:0000256" key="1">
    <source>
        <dbReference type="SAM" id="Phobius"/>
    </source>
</evidence>
<reference evidence="2" key="2">
    <citation type="submission" date="2015-07" db="EMBL/GenBank/DDBJ databases">
        <title>Plasmids, circular viruses and viroids from rat gut.</title>
        <authorList>
            <person name="Jorgensen T.J."/>
            <person name="Hansen M.A."/>
            <person name="Xu Z."/>
            <person name="Tabak M.A."/>
            <person name="Sorensen S.J."/>
            <person name="Hansen L.H."/>
        </authorList>
    </citation>
    <scope>NUCLEOTIDE SEQUENCE</scope>
    <source>
        <plasmid evidence="2">pRGRH0373</plasmid>
    </source>
</reference>
<keyword evidence="1" id="KW-0472">Membrane</keyword>
<organism evidence="2">
    <name type="scientific">uncultured prokaryote</name>
    <dbReference type="NCBI Taxonomy" id="198431"/>
    <lineage>
        <taxon>unclassified sequences</taxon>
        <taxon>environmental samples</taxon>
    </lineage>
</organism>
<accession>A0A0H5QFM1</accession>
<keyword evidence="2" id="KW-0614">Plasmid</keyword>
<evidence type="ECO:0000313" key="2">
    <source>
        <dbReference type="EMBL" id="CRY94832.1"/>
    </source>
</evidence>
<reference evidence="2" key="1">
    <citation type="submission" date="2015-06" db="EMBL/GenBank/DDBJ databases">
        <authorList>
            <person name="Joergensen T."/>
        </authorList>
    </citation>
    <scope>NUCLEOTIDE SEQUENCE</scope>
    <source>
        <plasmid evidence="2">pRGRH0373</plasmid>
    </source>
</reference>
<dbReference type="EMBL" id="LN853030">
    <property type="protein sequence ID" value="CRY94832.1"/>
    <property type="molecule type" value="Genomic_DNA"/>
</dbReference>
<dbReference type="AlphaFoldDB" id="A0A0H5QFM1"/>
<feature type="transmembrane region" description="Helical" evidence="1">
    <location>
        <begin position="12"/>
        <end position="34"/>
    </location>
</feature>
<sequence length="50" mass="5584">MKDFTLWFLSQLPSFLLAEPISAFTGLAVLSFVVSLTQRIMFGRVYGKGV</sequence>
<protein>
    <submittedName>
        <fullName evidence="2">Uncharacterized protein</fullName>
    </submittedName>
</protein>
<geneLocation type="plasmid" evidence="2">
    <name>pRGRH0373</name>
</geneLocation>
<keyword evidence="1" id="KW-0812">Transmembrane</keyword>
<keyword evidence="1" id="KW-1133">Transmembrane helix</keyword>
<proteinExistence type="predicted"/>
<name>A0A0H5QFM1_9ZZZZ</name>